<dbReference type="Proteomes" id="UP001601948">
    <property type="component" value="Unassembled WGS sequence"/>
</dbReference>
<keyword evidence="5" id="KW-0456">Lyase</keyword>
<keyword evidence="6" id="KW-1185">Reference proteome</keyword>
<protein>
    <submittedName>
        <fullName evidence="5">HpcH/HpaI aldolase/citrate lyase family protein</fullName>
    </submittedName>
</protein>
<feature type="domain" description="HpcH/HpaI aldolase/citrate lyase" evidence="4">
    <location>
        <begin position="19"/>
        <end position="232"/>
    </location>
</feature>
<dbReference type="Gene3D" id="3.20.20.60">
    <property type="entry name" value="Phosphoenolpyruvate-binding domains"/>
    <property type="match status" value="1"/>
</dbReference>
<dbReference type="PIRSF" id="PIRSF015582">
    <property type="entry name" value="Cit_lyase_B"/>
    <property type="match status" value="1"/>
</dbReference>
<reference evidence="5 6" key="1">
    <citation type="submission" date="2024-10" db="EMBL/GenBank/DDBJ databases">
        <title>The Natural Products Discovery Center: Release of the First 8490 Sequenced Strains for Exploring Actinobacteria Biosynthetic Diversity.</title>
        <authorList>
            <person name="Kalkreuter E."/>
            <person name="Kautsar S.A."/>
            <person name="Yang D."/>
            <person name="Bader C.D."/>
            <person name="Teijaro C.N."/>
            <person name="Fluegel L."/>
            <person name="Davis C.M."/>
            <person name="Simpson J.R."/>
            <person name="Lauterbach L."/>
            <person name="Steele A.D."/>
            <person name="Gui C."/>
            <person name="Meng S."/>
            <person name="Li G."/>
            <person name="Viehrig K."/>
            <person name="Ye F."/>
            <person name="Su P."/>
            <person name="Kiefer A.F."/>
            <person name="Nichols A."/>
            <person name="Cepeda A.J."/>
            <person name="Yan W."/>
            <person name="Fan B."/>
            <person name="Jiang Y."/>
            <person name="Adhikari A."/>
            <person name="Zheng C.-J."/>
            <person name="Schuster L."/>
            <person name="Cowan T.M."/>
            <person name="Smanski M.J."/>
            <person name="Chevrette M.G."/>
            <person name="De Carvalho L.P.S."/>
            <person name="Shen B."/>
        </authorList>
    </citation>
    <scope>NUCLEOTIDE SEQUENCE [LARGE SCALE GENOMIC DNA]</scope>
    <source>
        <strain evidence="5 6">NPDC003040</strain>
    </source>
</reference>
<evidence type="ECO:0000256" key="2">
    <source>
        <dbReference type="ARBA" id="ARBA00022723"/>
    </source>
</evidence>
<dbReference type="SUPFAM" id="SSF51621">
    <property type="entry name" value="Phosphoenolpyruvate/pyruvate domain"/>
    <property type="match status" value="1"/>
</dbReference>
<evidence type="ECO:0000313" key="6">
    <source>
        <dbReference type="Proteomes" id="UP001601948"/>
    </source>
</evidence>
<keyword evidence="2" id="KW-0479">Metal-binding</keyword>
<evidence type="ECO:0000256" key="1">
    <source>
        <dbReference type="ARBA" id="ARBA00001946"/>
    </source>
</evidence>
<comment type="caution">
    <text evidence="5">The sequence shown here is derived from an EMBL/GenBank/DDBJ whole genome shotgun (WGS) entry which is preliminary data.</text>
</comment>
<name>A0ABW6R4D1_9NOCA</name>
<keyword evidence="3" id="KW-0460">Magnesium</keyword>
<dbReference type="InterPro" id="IPR005000">
    <property type="entry name" value="Aldolase/citrate-lyase_domain"/>
</dbReference>
<comment type="cofactor">
    <cofactor evidence="1">
        <name>Mg(2+)</name>
        <dbReference type="ChEBI" id="CHEBI:18420"/>
    </cofactor>
</comment>
<dbReference type="Pfam" id="PF03328">
    <property type="entry name" value="HpcH_HpaI"/>
    <property type="match status" value="1"/>
</dbReference>
<dbReference type="InterPro" id="IPR011206">
    <property type="entry name" value="Citrate_lyase_beta/mcl1/mcl2"/>
</dbReference>
<organism evidence="5 6">
    <name type="scientific">Nocardia suismassiliense</name>
    <dbReference type="NCBI Taxonomy" id="2077092"/>
    <lineage>
        <taxon>Bacteria</taxon>
        <taxon>Bacillati</taxon>
        <taxon>Actinomycetota</taxon>
        <taxon>Actinomycetes</taxon>
        <taxon>Mycobacteriales</taxon>
        <taxon>Nocardiaceae</taxon>
        <taxon>Nocardia</taxon>
    </lineage>
</organism>
<dbReference type="RefSeq" id="WP_387725135.1">
    <property type="nucleotide sequence ID" value="NZ_JBIAPI010000013.1"/>
</dbReference>
<evidence type="ECO:0000313" key="5">
    <source>
        <dbReference type="EMBL" id="MFF3228375.1"/>
    </source>
</evidence>
<proteinExistence type="predicted"/>
<dbReference type="InterPro" id="IPR015813">
    <property type="entry name" value="Pyrv/PenolPyrv_kinase-like_dom"/>
</dbReference>
<accession>A0ABW6R4D1</accession>
<dbReference type="EMBL" id="JBIAPI010000013">
    <property type="protein sequence ID" value="MFF3228375.1"/>
    <property type="molecule type" value="Genomic_DNA"/>
</dbReference>
<dbReference type="InterPro" id="IPR040442">
    <property type="entry name" value="Pyrv_kinase-like_dom_sf"/>
</dbReference>
<gene>
    <name evidence="5" type="ORF">ACFYV7_36655</name>
</gene>
<dbReference type="PANTHER" id="PTHR32308:SF0">
    <property type="entry name" value="HPCH_HPAI ALDOLASE_CITRATE LYASE DOMAIN-CONTAINING PROTEIN"/>
    <property type="match status" value="1"/>
</dbReference>
<evidence type="ECO:0000256" key="3">
    <source>
        <dbReference type="ARBA" id="ARBA00022842"/>
    </source>
</evidence>
<dbReference type="PANTHER" id="PTHR32308">
    <property type="entry name" value="LYASE BETA SUBUNIT, PUTATIVE (AFU_ORTHOLOGUE AFUA_4G13030)-RELATED"/>
    <property type="match status" value="1"/>
</dbReference>
<dbReference type="GO" id="GO:0016829">
    <property type="term" value="F:lyase activity"/>
    <property type="evidence" value="ECO:0007669"/>
    <property type="project" value="UniProtKB-KW"/>
</dbReference>
<evidence type="ECO:0000259" key="4">
    <source>
        <dbReference type="Pfam" id="PF03328"/>
    </source>
</evidence>
<sequence>MLDSGRSPGARPTRAVTVRSALYVPGNRPELFDKALAGPADVILLDLEDAVPLAGKDAARAAVAGWLRGISVARHQIWVRVNSGAARQDDLAAVALPAVSAVCLPKTESVEQVRAVAEVLGEYEPQRGAIRICPLLESAAAVLDARAIAAGPRVARLQLGEADLRAELGIEPSADDRELLAVRTQVVLASAAAGIAAPLGPVSTDFRDPQRLRESTRALARMGFRGRACIHPAQVPVVNETFTPAEDELARARALVNRFDAAAGGVLLDEAGRMVDLAVIRQARRLLEG</sequence>